<dbReference type="SUPFAM" id="SSF48403">
    <property type="entry name" value="Ankyrin repeat"/>
    <property type="match status" value="1"/>
</dbReference>
<dbReference type="PROSITE" id="PS50297">
    <property type="entry name" value="ANK_REP_REGION"/>
    <property type="match status" value="1"/>
</dbReference>
<keyword evidence="2" id="KW-0732">Signal</keyword>
<dbReference type="Pfam" id="PF00023">
    <property type="entry name" value="Ank"/>
    <property type="match status" value="1"/>
</dbReference>
<gene>
    <name evidence="3" type="ORF">K227x_56660</name>
</gene>
<dbReference type="EMBL" id="CP036525">
    <property type="protein sequence ID" value="QDT07240.1"/>
    <property type="molecule type" value="Genomic_DNA"/>
</dbReference>
<dbReference type="InterPro" id="IPR002110">
    <property type="entry name" value="Ankyrin_rpt"/>
</dbReference>
<proteinExistence type="predicted"/>
<protein>
    <submittedName>
        <fullName evidence="3">Ankyrin repeat protein</fullName>
    </submittedName>
</protein>
<keyword evidence="1" id="KW-0040">ANK repeat</keyword>
<evidence type="ECO:0000313" key="4">
    <source>
        <dbReference type="Proteomes" id="UP000318538"/>
    </source>
</evidence>
<feature type="chain" id="PRO_5022178112" evidence="2">
    <location>
        <begin position="28"/>
        <end position="403"/>
    </location>
</feature>
<evidence type="ECO:0000256" key="1">
    <source>
        <dbReference type="PROSITE-ProRule" id="PRU00023"/>
    </source>
</evidence>
<dbReference type="AlphaFoldDB" id="A0A517NJC0"/>
<keyword evidence="4" id="KW-1185">Reference proteome</keyword>
<name>A0A517NJC0_9BACT</name>
<dbReference type="SMART" id="SM00248">
    <property type="entry name" value="ANK"/>
    <property type="match status" value="1"/>
</dbReference>
<organism evidence="3 4">
    <name type="scientific">Rubripirellula lacrimiformis</name>
    <dbReference type="NCBI Taxonomy" id="1930273"/>
    <lineage>
        <taxon>Bacteria</taxon>
        <taxon>Pseudomonadati</taxon>
        <taxon>Planctomycetota</taxon>
        <taxon>Planctomycetia</taxon>
        <taxon>Pirellulales</taxon>
        <taxon>Pirellulaceae</taxon>
        <taxon>Rubripirellula</taxon>
    </lineage>
</organism>
<dbReference type="Gene3D" id="1.25.40.20">
    <property type="entry name" value="Ankyrin repeat-containing domain"/>
    <property type="match status" value="1"/>
</dbReference>
<feature type="repeat" description="ANK" evidence="1">
    <location>
        <begin position="252"/>
        <end position="284"/>
    </location>
</feature>
<reference evidence="3 4" key="1">
    <citation type="submission" date="2019-02" db="EMBL/GenBank/DDBJ databases">
        <title>Deep-cultivation of Planctomycetes and their phenomic and genomic characterization uncovers novel biology.</title>
        <authorList>
            <person name="Wiegand S."/>
            <person name="Jogler M."/>
            <person name="Boedeker C."/>
            <person name="Pinto D."/>
            <person name="Vollmers J."/>
            <person name="Rivas-Marin E."/>
            <person name="Kohn T."/>
            <person name="Peeters S.H."/>
            <person name="Heuer A."/>
            <person name="Rast P."/>
            <person name="Oberbeckmann S."/>
            <person name="Bunk B."/>
            <person name="Jeske O."/>
            <person name="Meyerdierks A."/>
            <person name="Storesund J.E."/>
            <person name="Kallscheuer N."/>
            <person name="Luecker S."/>
            <person name="Lage O.M."/>
            <person name="Pohl T."/>
            <person name="Merkel B.J."/>
            <person name="Hornburger P."/>
            <person name="Mueller R.-W."/>
            <person name="Bruemmer F."/>
            <person name="Labrenz M."/>
            <person name="Spormann A.M."/>
            <person name="Op den Camp H."/>
            <person name="Overmann J."/>
            <person name="Amann R."/>
            <person name="Jetten M.S.M."/>
            <person name="Mascher T."/>
            <person name="Medema M.H."/>
            <person name="Devos D.P."/>
            <person name="Kaster A.-K."/>
            <person name="Ovreas L."/>
            <person name="Rohde M."/>
            <person name="Galperin M.Y."/>
            <person name="Jogler C."/>
        </authorList>
    </citation>
    <scope>NUCLEOTIDE SEQUENCE [LARGE SCALE GENOMIC DNA]</scope>
    <source>
        <strain evidence="3 4">K22_7</strain>
    </source>
</reference>
<dbReference type="Proteomes" id="UP000318538">
    <property type="component" value="Chromosome"/>
</dbReference>
<evidence type="ECO:0000313" key="3">
    <source>
        <dbReference type="EMBL" id="QDT07240.1"/>
    </source>
</evidence>
<dbReference type="OrthoDB" id="266110at2"/>
<dbReference type="PROSITE" id="PS50088">
    <property type="entry name" value="ANK_REPEAT"/>
    <property type="match status" value="1"/>
</dbReference>
<accession>A0A517NJC0</accession>
<dbReference type="InterPro" id="IPR036770">
    <property type="entry name" value="Ankyrin_rpt-contain_sf"/>
</dbReference>
<sequence length="403" mass="44320" precursor="true">MIQTKLWIRRVVLLVLPALLAVATVDAAQTGTLRAANREGAVDGAMIVKTGQNQHLHERLCQLNPNWSGKDLSPTVIGNVGDRGDEVSLIQTHFAYVIQRLKVADVRDQSSVQREQRSLNIQRLQDYMTDGVFPQNIFTSGRRPVFIDPWGTHCAVGHLIASSGHRELAKLINQQHRLDVLHDIQTDGLSEWQMASGLSMDELALIQPHYAFRKFSQTIQYPLEIESLILGDSTAVTEALKSGKLRVDSRCGGKTLLHFAAAAGDLDLVKSLVAQGADLEAVSTLGCDEDEVAKGGNHSNFEVRWDAPTLVTKGRYSHKSGSVYETTTGAFVADVLQDLYGGMEGKSALAYATATPRASRHRFAIYNDHRVGGGLWGSENRPLDSLKQSRSEVAQWLQEQESK</sequence>
<dbReference type="KEGG" id="rlc:K227x_56660"/>
<evidence type="ECO:0000256" key="2">
    <source>
        <dbReference type="SAM" id="SignalP"/>
    </source>
</evidence>
<dbReference type="RefSeq" id="WP_145174919.1">
    <property type="nucleotide sequence ID" value="NZ_CP036525.1"/>
</dbReference>
<feature type="signal peptide" evidence="2">
    <location>
        <begin position="1"/>
        <end position="27"/>
    </location>
</feature>